<dbReference type="Pfam" id="PF00391">
    <property type="entry name" value="PEP-utilizers"/>
    <property type="match status" value="1"/>
</dbReference>
<dbReference type="Gene3D" id="3.50.30.10">
    <property type="entry name" value="Phosphohistidine domain"/>
    <property type="match status" value="1"/>
</dbReference>
<comment type="caution">
    <text evidence="3">The sequence shown here is derived from an EMBL/GenBank/DDBJ whole genome shotgun (WGS) entry which is preliminary data.</text>
</comment>
<dbReference type="InterPro" id="IPR013815">
    <property type="entry name" value="ATP_grasp_subdomain_1"/>
</dbReference>
<reference evidence="3 4" key="1">
    <citation type="submission" date="2021-08" db="EMBL/GenBank/DDBJ databases">
        <title>Draft genome sequence of Spirulina subsalsa with high tolerance to salinity and hype-accumulation of phycocyanin.</title>
        <authorList>
            <person name="Pei H."/>
            <person name="Jiang L."/>
        </authorList>
    </citation>
    <scope>NUCLEOTIDE SEQUENCE [LARGE SCALE GENOMIC DNA]</scope>
    <source>
        <strain evidence="3 4">FACHB-351</strain>
    </source>
</reference>
<name>A0ABT3L6A6_9CYAN</name>
<dbReference type="Gene3D" id="3.30.470.20">
    <property type="entry name" value="ATP-grasp fold, B domain"/>
    <property type="match status" value="1"/>
</dbReference>
<keyword evidence="4" id="KW-1185">Reference proteome</keyword>
<dbReference type="RefSeq" id="WP_265264865.1">
    <property type="nucleotide sequence ID" value="NZ_JAIHOM010000054.1"/>
</dbReference>
<dbReference type="Gene3D" id="3.30.1490.20">
    <property type="entry name" value="ATP-grasp fold, A domain"/>
    <property type="match status" value="1"/>
</dbReference>
<feature type="domain" description="Pyruvate phosphate dikinase AMP/ATP-binding" evidence="2">
    <location>
        <begin position="15"/>
        <end position="303"/>
    </location>
</feature>
<dbReference type="SUPFAM" id="SSF52009">
    <property type="entry name" value="Phosphohistidine domain"/>
    <property type="match status" value="1"/>
</dbReference>
<protein>
    <submittedName>
        <fullName evidence="3">Phosphoenolpyruvate synthase</fullName>
    </submittedName>
</protein>
<dbReference type="SUPFAM" id="SSF56059">
    <property type="entry name" value="Glutathione synthetase ATP-binding domain-like"/>
    <property type="match status" value="1"/>
</dbReference>
<dbReference type="EMBL" id="JAIHOM010000054">
    <property type="protein sequence ID" value="MCW6037034.1"/>
    <property type="molecule type" value="Genomic_DNA"/>
</dbReference>
<gene>
    <name evidence="3" type="ORF">K4A83_12260</name>
</gene>
<evidence type="ECO:0000313" key="4">
    <source>
        <dbReference type="Proteomes" id="UP001526426"/>
    </source>
</evidence>
<evidence type="ECO:0000259" key="1">
    <source>
        <dbReference type="Pfam" id="PF00391"/>
    </source>
</evidence>
<feature type="domain" description="PEP-utilising enzyme mobile" evidence="1">
    <location>
        <begin position="809"/>
        <end position="879"/>
    </location>
</feature>
<dbReference type="InterPro" id="IPR002192">
    <property type="entry name" value="PPDK_AMP/ATP-bd"/>
</dbReference>
<sequence>MKYICRFQDRAIASQMGGKGWAIAQLYQKGFLVPSGFILTPLAFLDSLTQAQRGQFQTLAQLSLSQIKPLPDFLGELKVGDGVKLEILQALADLFPYGGRFAVRSSAVEEDGEQQSFAGQLDSFLGVAPEDLYDKIAQVWQSAFSDRLLSYRQQQGLPHFPAPPAVIVQQMLNPTLAGVAFAADPITGRRNWVTINAVYGLGNALVSGEWEGDHFLLDPQNQIIQRHLVEKRLCDRLNKQGEVERCQLPADLLHSPTLTDEQLQRLATLTRQISHQLGAPQDIEWAQVNQQTYILQARPITALPPLPPATGVYRIWDNSNIAESYSGVTTPLTFSFARQAYEEVYRQFCRLMGVSPRRIAQHQTTFENMIGLLEGRIYYNLLNWYRVLALLPGFRLNRAFMEQMMGVKESLPEELVQGLDQSSWRDRLQDSGHLLRTLAGLLLNYLLLPLKIRRFYRRLQRLLSPAPDFSTLAPEDLAQYYRTLASQLLPRWDAPILNDFFAMIFYGLLRKLTEKWCGDTDGTLQNGLLTQRGGMISAEPAQRIRALAALAAPHPKFIEMLSQEPLERILAAIEQFPEFKSSYEDYLHKFSDRCLDELKLESPTLSENPLPLLRTIGALAHPPSRHHSTALSRLPEPVALRVRRILRRYPLRRLVFKWVLVNARQRLRQRENLRFERTRVFGRARQLFLELGQRFYTLDLLQQPRDIFYLEVGEILALLEGTSTCNRVKDLVALRQAEFEDYRRHSSLGDRVATFGIPSLNPTAPPLTPVSSVTTDSKQGLGCSPGIVRAPVRIITDPQQALTSRPPLQPGTILVAERTDPGWILLFPLAVGLLVERGSLLSHAAIVSRELGLPAVISLPGITQWLKDGDWVELDGSTGRVRKVGLGE</sequence>
<dbReference type="InterPro" id="IPR051549">
    <property type="entry name" value="PEP_Utilizing_Enz"/>
</dbReference>
<dbReference type="Proteomes" id="UP001526426">
    <property type="component" value="Unassembled WGS sequence"/>
</dbReference>
<evidence type="ECO:0000259" key="2">
    <source>
        <dbReference type="Pfam" id="PF01326"/>
    </source>
</evidence>
<dbReference type="InterPro" id="IPR036637">
    <property type="entry name" value="Phosphohistidine_dom_sf"/>
</dbReference>
<accession>A0ABT3L6A6</accession>
<proteinExistence type="predicted"/>
<evidence type="ECO:0000313" key="3">
    <source>
        <dbReference type="EMBL" id="MCW6037034.1"/>
    </source>
</evidence>
<dbReference type="PANTHER" id="PTHR43615">
    <property type="entry name" value="PHOSPHOENOLPYRUVATE SYNTHASE-RELATED"/>
    <property type="match status" value="1"/>
</dbReference>
<dbReference type="Pfam" id="PF01326">
    <property type="entry name" value="PPDK_N"/>
    <property type="match status" value="1"/>
</dbReference>
<dbReference type="InterPro" id="IPR008279">
    <property type="entry name" value="PEP-util_enz_mobile_dom"/>
</dbReference>
<organism evidence="3 4">
    <name type="scientific">Spirulina subsalsa FACHB-351</name>
    <dbReference type="NCBI Taxonomy" id="234711"/>
    <lineage>
        <taxon>Bacteria</taxon>
        <taxon>Bacillati</taxon>
        <taxon>Cyanobacteriota</taxon>
        <taxon>Cyanophyceae</taxon>
        <taxon>Spirulinales</taxon>
        <taxon>Spirulinaceae</taxon>
        <taxon>Spirulina</taxon>
    </lineage>
</organism>
<dbReference type="PANTHER" id="PTHR43615:SF1">
    <property type="entry name" value="PPDK_N DOMAIN-CONTAINING PROTEIN"/>
    <property type="match status" value="1"/>
</dbReference>